<dbReference type="PROSITE" id="PS50020">
    <property type="entry name" value="WW_DOMAIN_2"/>
    <property type="match status" value="1"/>
</dbReference>
<name>F0WST0_9STRA</name>
<protein>
    <submittedName>
        <fullName evidence="4">AlNc14C238G9426 protein</fullName>
    </submittedName>
</protein>
<feature type="compositionally biased region" description="Low complexity" evidence="1">
    <location>
        <begin position="182"/>
        <end position="208"/>
    </location>
</feature>
<reference evidence="4" key="1">
    <citation type="journal article" date="2011" name="PLoS Biol.">
        <title>Gene gain and loss during evolution of obligate parasitism in the white rust pathogen of Arabidopsis thaliana.</title>
        <authorList>
            <person name="Kemen E."/>
            <person name="Gardiner A."/>
            <person name="Schultz-Larsen T."/>
            <person name="Kemen A.C."/>
            <person name="Balmuth A.L."/>
            <person name="Robert-Seilaniantz A."/>
            <person name="Bailey K."/>
            <person name="Holub E."/>
            <person name="Studholme D.J."/>
            <person name="Maclean D."/>
            <person name="Jones J.D."/>
        </authorList>
    </citation>
    <scope>NUCLEOTIDE SEQUENCE</scope>
</reference>
<dbReference type="Pfam" id="PF02205">
    <property type="entry name" value="WH2"/>
    <property type="match status" value="1"/>
</dbReference>
<feature type="compositionally biased region" description="Polar residues" evidence="1">
    <location>
        <begin position="142"/>
        <end position="156"/>
    </location>
</feature>
<proteinExistence type="predicted"/>
<dbReference type="InterPro" id="IPR001202">
    <property type="entry name" value="WW_dom"/>
</dbReference>
<feature type="compositionally biased region" description="Basic and acidic residues" evidence="1">
    <location>
        <begin position="172"/>
        <end position="181"/>
    </location>
</feature>
<dbReference type="AlphaFoldDB" id="F0WST0"/>
<reference evidence="4" key="2">
    <citation type="submission" date="2011-02" db="EMBL/GenBank/DDBJ databases">
        <authorList>
            <person name="MacLean D."/>
        </authorList>
    </citation>
    <scope>NUCLEOTIDE SEQUENCE</scope>
</reference>
<evidence type="ECO:0000259" key="3">
    <source>
        <dbReference type="PROSITE" id="PS51082"/>
    </source>
</evidence>
<dbReference type="Pfam" id="PF00397">
    <property type="entry name" value="WW"/>
    <property type="match status" value="1"/>
</dbReference>
<dbReference type="EMBL" id="FR824283">
    <property type="protein sequence ID" value="CCA24408.1"/>
    <property type="molecule type" value="Genomic_DNA"/>
</dbReference>
<organism evidence="4">
    <name type="scientific">Albugo laibachii Nc14</name>
    <dbReference type="NCBI Taxonomy" id="890382"/>
    <lineage>
        <taxon>Eukaryota</taxon>
        <taxon>Sar</taxon>
        <taxon>Stramenopiles</taxon>
        <taxon>Oomycota</taxon>
        <taxon>Peronosporomycetes</taxon>
        <taxon>Albuginales</taxon>
        <taxon>Albuginaceae</taxon>
        <taxon>Albugo</taxon>
    </lineage>
</organism>
<dbReference type="CDD" id="cd21762">
    <property type="entry name" value="WH2"/>
    <property type="match status" value="1"/>
</dbReference>
<dbReference type="GO" id="GO:0003779">
    <property type="term" value="F:actin binding"/>
    <property type="evidence" value="ECO:0007669"/>
    <property type="project" value="InterPro"/>
</dbReference>
<evidence type="ECO:0000256" key="1">
    <source>
        <dbReference type="SAM" id="MobiDB-lite"/>
    </source>
</evidence>
<evidence type="ECO:0000259" key="2">
    <source>
        <dbReference type="PROSITE" id="PS50020"/>
    </source>
</evidence>
<feature type="compositionally biased region" description="Polar residues" evidence="1">
    <location>
        <begin position="98"/>
        <end position="116"/>
    </location>
</feature>
<accession>F0WST0</accession>
<feature type="compositionally biased region" description="Polar residues" evidence="1">
    <location>
        <begin position="27"/>
        <end position="40"/>
    </location>
</feature>
<dbReference type="InterPro" id="IPR003124">
    <property type="entry name" value="WH2_dom"/>
</dbReference>
<gene>
    <name evidence="4" type="primary">AlNc14C238G9426</name>
    <name evidence="4" type="ORF">ALNC14_105520</name>
</gene>
<sequence length="240" mass="25378">MASVGLSPPWRAYKTAEGKEYYYNTQTKVTTWDHPTSSKNASKRESKNTSAVRKTSGSNNFKQDSKPRSSPVEGAGRGGLLAQIQQGAKLKKVDTNEKSTLSATINEKGTNESNNGAGPMEGMSAMLNAIRSGGNLKKSFNRQENGSSEVPDSTARSEGVANSGAGGGLAEIMKKSREAAARRGTANTGTSSSTSSYTTTPQYGSTTSAGRDASPKSDVEQRLKQLELKMDKLLAHFGIA</sequence>
<dbReference type="PROSITE" id="PS51082">
    <property type="entry name" value="WH2"/>
    <property type="match status" value="2"/>
</dbReference>
<feature type="compositionally biased region" description="Polar residues" evidence="1">
    <location>
        <begin position="48"/>
        <end position="62"/>
    </location>
</feature>
<dbReference type="SMART" id="SM00456">
    <property type="entry name" value="WW"/>
    <property type="match status" value="1"/>
</dbReference>
<feature type="domain" description="WH2" evidence="3">
    <location>
        <begin position="76"/>
        <end position="93"/>
    </location>
</feature>
<feature type="domain" description="WH2" evidence="3">
    <location>
        <begin position="122"/>
        <end position="139"/>
    </location>
</feature>
<dbReference type="HOGENOM" id="CLU_1071483_0_0_1"/>
<dbReference type="SMART" id="SM00246">
    <property type="entry name" value="WH2"/>
    <property type="match status" value="2"/>
</dbReference>
<feature type="domain" description="WW" evidence="2">
    <location>
        <begin position="4"/>
        <end position="37"/>
    </location>
</feature>
<feature type="region of interest" description="Disordered" evidence="1">
    <location>
        <begin position="27"/>
        <end position="122"/>
    </location>
</feature>
<dbReference type="CDD" id="cd00201">
    <property type="entry name" value="WW"/>
    <property type="match status" value="1"/>
</dbReference>
<dbReference type="PROSITE" id="PS01159">
    <property type="entry name" value="WW_DOMAIN_1"/>
    <property type="match status" value="1"/>
</dbReference>
<evidence type="ECO:0000313" key="4">
    <source>
        <dbReference type="EMBL" id="CCA24408.1"/>
    </source>
</evidence>
<dbReference type="Gene3D" id="2.20.70.10">
    <property type="match status" value="1"/>
</dbReference>
<dbReference type="SUPFAM" id="SSF51045">
    <property type="entry name" value="WW domain"/>
    <property type="match status" value="1"/>
</dbReference>
<dbReference type="InterPro" id="IPR036020">
    <property type="entry name" value="WW_dom_sf"/>
</dbReference>
<feature type="region of interest" description="Disordered" evidence="1">
    <location>
        <begin position="136"/>
        <end position="220"/>
    </location>
</feature>